<dbReference type="EMBL" id="CM018036">
    <property type="protein sequence ID" value="KAA8540544.1"/>
    <property type="molecule type" value="Genomic_DNA"/>
</dbReference>
<evidence type="ECO:0000313" key="5">
    <source>
        <dbReference type="Proteomes" id="UP000325577"/>
    </source>
</evidence>
<organism evidence="4 5">
    <name type="scientific">Nyssa sinensis</name>
    <dbReference type="NCBI Taxonomy" id="561372"/>
    <lineage>
        <taxon>Eukaryota</taxon>
        <taxon>Viridiplantae</taxon>
        <taxon>Streptophyta</taxon>
        <taxon>Embryophyta</taxon>
        <taxon>Tracheophyta</taxon>
        <taxon>Spermatophyta</taxon>
        <taxon>Magnoliopsida</taxon>
        <taxon>eudicotyledons</taxon>
        <taxon>Gunneridae</taxon>
        <taxon>Pentapetalae</taxon>
        <taxon>asterids</taxon>
        <taxon>Cornales</taxon>
        <taxon>Nyssaceae</taxon>
        <taxon>Nyssa</taxon>
    </lineage>
</organism>
<keyword evidence="5" id="KW-1185">Reference proteome</keyword>
<gene>
    <name evidence="4" type="ORF">F0562_024537</name>
</gene>
<reference evidence="4 5" key="1">
    <citation type="submission" date="2019-09" db="EMBL/GenBank/DDBJ databases">
        <title>A chromosome-level genome assembly of the Chinese tupelo Nyssa sinensis.</title>
        <authorList>
            <person name="Yang X."/>
            <person name="Kang M."/>
            <person name="Yang Y."/>
            <person name="Xiong H."/>
            <person name="Wang M."/>
            <person name="Zhang Z."/>
            <person name="Wang Z."/>
            <person name="Wu H."/>
            <person name="Ma T."/>
            <person name="Liu J."/>
            <person name="Xi Z."/>
        </authorList>
    </citation>
    <scope>NUCLEOTIDE SEQUENCE [LARGE SCALE GENOMIC DNA]</scope>
    <source>
        <strain evidence="4">J267</strain>
        <tissue evidence="4">Leaf</tissue>
    </source>
</reference>
<evidence type="ECO:0008006" key="6">
    <source>
        <dbReference type="Google" id="ProtNLM"/>
    </source>
</evidence>
<evidence type="ECO:0000256" key="2">
    <source>
        <dbReference type="ARBA" id="ARBA00023002"/>
    </source>
</evidence>
<dbReference type="InterPro" id="IPR050425">
    <property type="entry name" value="NAD(P)_dehydrat-like"/>
</dbReference>
<name>A0A5J5BD04_9ASTE</name>
<dbReference type="PANTHER" id="PTHR10366:SF404">
    <property type="entry name" value="CINNAMOYL-COA REDUCTASE 1"/>
    <property type="match status" value="1"/>
</dbReference>
<evidence type="ECO:0000313" key="4">
    <source>
        <dbReference type="EMBL" id="KAA8540544.1"/>
    </source>
</evidence>
<keyword evidence="1" id="KW-0521">NADP</keyword>
<keyword evidence="2" id="KW-0560">Oxidoreductase</keyword>
<dbReference type="InterPro" id="IPR036291">
    <property type="entry name" value="NAD(P)-bd_dom_sf"/>
</dbReference>
<feature type="compositionally biased region" description="Gly residues" evidence="3">
    <location>
        <begin position="76"/>
        <end position="91"/>
    </location>
</feature>
<sequence length="127" mass="13661">MMAPAVNRTKNVIIAAAEAKVRRVLFMSSIGAVYMDPNRDPDKVVDDSCWSDLQFCKNTENWYCYGKTYSGRASSVGGGEGERSGAGGGKPSDGAGTIAATNCQWQHCSYPKVPYWLGKDLANSVQA</sequence>
<dbReference type="Gene3D" id="3.40.50.720">
    <property type="entry name" value="NAD(P)-binding Rossmann-like Domain"/>
    <property type="match status" value="1"/>
</dbReference>
<feature type="region of interest" description="Disordered" evidence="3">
    <location>
        <begin position="71"/>
        <end position="93"/>
    </location>
</feature>
<dbReference type="OrthoDB" id="1729731at2759"/>
<evidence type="ECO:0000256" key="1">
    <source>
        <dbReference type="ARBA" id="ARBA00022857"/>
    </source>
</evidence>
<accession>A0A5J5BD04</accession>
<dbReference type="AlphaFoldDB" id="A0A5J5BD04"/>
<dbReference type="PANTHER" id="PTHR10366">
    <property type="entry name" value="NAD DEPENDENT EPIMERASE/DEHYDRATASE"/>
    <property type="match status" value="1"/>
</dbReference>
<dbReference type="SUPFAM" id="SSF51735">
    <property type="entry name" value="NAD(P)-binding Rossmann-fold domains"/>
    <property type="match status" value="1"/>
</dbReference>
<evidence type="ECO:0000256" key="3">
    <source>
        <dbReference type="SAM" id="MobiDB-lite"/>
    </source>
</evidence>
<protein>
    <recommendedName>
        <fullName evidence="6">3-beta hydroxysteroid dehydrogenase/isomerase domain-containing protein</fullName>
    </recommendedName>
</protein>
<dbReference type="GO" id="GO:0016616">
    <property type="term" value="F:oxidoreductase activity, acting on the CH-OH group of donors, NAD or NADP as acceptor"/>
    <property type="evidence" value="ECO:0007669"/>
    <property type="project" value="TreeGrafter"/>
</dbReference>
<proteinExistence type="predicted"/>
<dbReference type="Proteomes" id="UP000325577">
    <property type="component" value="Linkage Group LG13"/>
</dbReference>